<keyword evidence="2 12" id="KW-0698">rRNA processing</keyword>
<evidence type="ECO:0000256" key="4">
    <source>
        <dbReference type="ARBA" id="ARBA00022679"/>
    </source>
</evidence>
<keyword evidence="10" id="KW-0804">Transcription</keyword>
<comment type="caution">
    <text evidence="14">The sequence shown here is derived from an EMBL/GenBank/DDBJ whole genome shotgun (WGS) entry which is preliminary data.</text>
</comment>
<keyword evidence="5 11" id="KW-0949">S-adenosyl-L-methionine</keyword>
<feature type="non-terminal residue" evidence="14">
    <location>
        <position position="1"/>
    </location>
</feature>
<evidence type="ECO:0000256" key="12">
    <source>
        <dbReference type="RuleBase" id="RU362106"/>
    </source>
</evidence>
<proteinExistence type="inferred from homology"/>
<protein>
    <recommendedName>
        <fullName evidence="12">rRNA adenine N(6)-methyltransferase</fullName>
        <ecNumber evidence="12">2.1.1.-</ecNumber>
    </recommendedName>
</protein>
<dbReference type="GO" id="GO:0006391">
    <property type="term" value="P:transcription initiation at mitochondrial promoter"/>
    <property type="evidence" value="ECO:0007669"/>
    <property type="project" value="TreeGrafter"/>
</dbReference>
<accession>A0A7L0KVE9</accession>
<evidence type="ECO:0000256" key="1">
    <source>
        <dbReference type="ARBA" id="ARBA00004173"/>
    </source>
</evidence>
<dbReference type="GO" id="GO:0003723">
    <property type="term" value="F:RNA binding"/>
    <property type="evidence" value="ECO:0007669"/>
    <property type="project" value="UniProtKB-UniRule"/>
</dbReference>
<dbReference type="EMBL" id="VXAN01000056">
    <property type="protein sequence ID" value="NXK60858.1"/>
    <property type="molecule type" value="Genomic_DNA"/>
</dbReference>
<reference evidence="14 15" key="1">
    <citation type="submission" date="2019-09" db="EMBL/GenBank/DDBJ databases">
        <title>Bird 10,000 Genomes (B10K) Project - Family phase.</title>
        <authorList>
            <person name="Zhang G."/>
        </authorList>
    </citation>
    <scope>NUCLEOTIDE SEQUENCE [LARGE SCALE GENOMIC DNA]</scope>
    <source>
        <strain evidence="14">B10K-DU-009-59</strain>
        <tissue evidence="14">Muscle</tissue>
    </source>
</reference>
<comment type="subcellular location">
    <subcellularLocation>
        <location evidence="1">Mitochondrion</location>
    </subcellularLocation>
</comment>
<evidence type="ECO:0000256" key="6">
    <source>
        <dbReference type="ARBA" id="ARBA00022884"/>
    </source>
</evidence>
<evidence type="ECO:0000256" key="8">
    <source>
        <dbReference type="ARBA" id="ARBA00023015"/>
    </source>
</evidence>
<feature type="domain" description="Ribosomal RNA adenine methylase transferase N-terminal" evidence="13">
    <location>
        <begin position="12"/>
        <end position="205"/>
    </location>
</feature>
<dbReference type="InterPro" id="IPR020598">
    <property type="entry name" value="rRNA_Ade_methylase_Trfase_N"/>
</dbReference>
<feature type="binding site" evidence="11">
    <location>
        <position position="3"/>
    </location>
    <ligand>
        <name>S-adenosyl-L-methionine</name>
        <dbReference type="ChEBI" id="CHEBI:59789"/>
    </ligand>
</feature>
<keyword evidence="9" id="KW-0496">Mitochondrion</keyword>
<dbReference type="Proteomes" id="UP000567822">
    <property type="component" value="Unassembled WGS sequence"/>
</dbReference>
<keyword evidence="15" id="KW-1185">Reference proteome</keyword>
<dbReference type="InterPro" id="IPR001737">
    <property type="entry name" value="KsgA/Erm"/>
</dbReference>
<dbReference type="PANTHER" id="PTHR11727">
    <property type="entry name" value="DIMETHYLADENOSINE TRANSFERASE"/>
    <property type="match status" value="1"/>
</dbReference>
<feature type="non-terminal residue" evidence="14">
    <location>
        <position position="326"/>
    </location>
</feature>
<dbReference type="SMART" id="SM00650">
    <property type="entry name" value="rADc"/>
    <property type="match status" value="1"/>
</dbReference>
<keyword evidence="8" id="KW-0805">Transcription regulation</keyword>
<evidence type="ECO:0000256" key="2">
    <source>
        <dbReference type="ARBA" id="ARBA00022552"/>
    </source>
</evidence>
<dbReference type="Pfam" id="PF00398">
    <property type="entry name" value="RrnaAD"/>
    <property type="match status" value="1"/>
</dbReference>
<organism evidence="14 15">
    <name type="scientific">Sylvietta virens</name>
    <name type="common">Green crombec</name>
    <dbReference type="NCBI Taxonomy" id="208069"/>
    <lineage>
        <taxon>Eukaryota</taxon>
        <taxon>Metazoa</taxon>
        <taxon>Chordata</taxon>
        <taxon>Craniata</taxon>
        <taxon>Vertebrata</taxon>
        <taxon>Euteleostomi</taxon>
        <taxon>Archelosauria</taxon>
        <taxon>Archosauria</taxon>
        <taxon>Dinosauria</taxon>
        <taxon>Saurischia</taxon>
        <taxon>Theropoda</taxon>
        <taxon>Coelurosauria</taxon>
        <taxon>Aves</taxon>
        <taxon>Neognathae</taxon>
        <taxon>Neoaves</taxon>
        <taxon>Telluraves</taxon>
        <taxon>Australaves</taxon>
        <taxon>Passeriformes</taxon>
        <taxon>Sylvioidea</taxon>
        <taxon>Sylviidae</taxon>
        <taxon>Acrocephalinae</taxon>
        <taxon>Sylvietta</taxon>
    </lineage>
</organism>
<dbReference type="GO" id="GO:0034246">
    <property type="term" value="F:mitochondrial transcription factor activity"/>
    <property type="evidence" value="ECO:0007669"/>
    <property type="project" value="TreeGrafter"/>
</dbReference>
<dbReference type="PIRSF" id="PIRSF027833">
    <property type="entry name" value="MtTFB2"/>
    <property type="match status" value="1"/>
</dbReference>
<dbReference type="PROSITE" id="PS51689">
    <property type="entry name" value="SAM_RNA_A_N6_MT"/>
    <property type="match status" value="1"/>
</dbReference>
<dbReference type="PANTHER" id="PTHR11727:SF13">
    <property type="entry name" value="DIMETHYLADENOSINE TRANSFERASE 2, MITOCHONDRIAL"/>
    <property type="match status" value="1"/>
</dbReference>
<dbReference type="InterPro" id="IPR029063">
    <property type="entry name" value="SAM-dependent_MTases_sf"/>
</dbReference>
<dbReference type="SUPFAM" id="SSF53335">
    <property type="entry name" value="S-adenosyl-L-methionine-dependent methyltransferases"/>
    <property type="match status" value="1"/>
</dbReference>
<dbReference type="EC" id="2.1.1.-" evidence="12"/>
<name>A0A7L0KVE9_9SYLV</name>
<evidence type="ECO:0000313" key="14">
    <source>
        <dbReference type="EMBL" id="NXK60858.1"/>
    </source>
</evidence>
<dbReference type="AlphaFoldDB" id="A0A7L0KVE9"/>
<evidence type="ECO:0000256" key="10">
    <source>
        <dbReference type="ARBA" id="ARBA00023163"/>
    </source>
</evidence>
<sequence>RFIACPQLARTVRRCLQRGAGPGPQPVLLEFASGPGILTRSLLDAGFRVVALESNLDFLADLQSLENSLDGQLKVIHGDFFRLDPLAKGALKPPAVSSDKLFETMGVAAVPWRADVPLKIFGIVPQQLERNRLWRLLFAMYECCSIYRYGRVELNLFISEKEYMVLTAEPGKSKIYQALTVLAQLGYEIELLHKEPWSSFATNLKNGGLAIPKTVLLPNDHLCLVRLTPQPNLFTGGLKPSNASAFIHIVKQCFAKPKSRLTDRLNSWSLDNSNALLKALEIPKNAAMCNLYPEDYKRLFEALQNSGMFAETLFHDEVLASTRTMN</sequence>
<dbReference type="GO" id="GO:0000179">
    <property type="term" value="F:rRNA (adenine-N6,N6-)-dimethyltransferase activity"/>
    <property type="evidence" value="ECO:0007669"/>
    <property type="project" value="UniProtKB-UniRule"/>
</dbReference>
<gene>
    <name evidence="14" type="primary">Tfb2m</name>
    <name evidence="14" type="ORF">SYLVIR_R09219</name>
</gene>
<evidence type="ECO:0000313" key="15">
    <source>
        <dbReference type="Proteomes" id="UP000567822"/>
    </source>
</evidence>
<feature type="binding site" evidence="11">
    <location>
        <position position="79"/>
    </location>
    <ligand>
        <name>S-adenosyl-L-methionine</name>
        <dbReference type="ChEBI" id="CHEBI:59789"/>
    </ligand>
</feature>
<dbReference type="Gene3D" id="3.40.50.150">
    <property type="entry name" value="Vaccinia Virus protein VP39"/>
    <property type="match status" value="1"/>
</dbReference>
<evidence type="ECO:0000256" key="5">
    <source>
        <dbReference type="ARBA" id="ARBA00022691"/>
    </source>
</evidence>
<keyword evidence="7" id="KW-0809">Transit peptide</keyword>
<keyword evidence="3 11" id="KW-0489">Methyltransferase</keyword>
<keyword evidence="4 11" id="KW-0808">Transferase</keyword>
<evidence type="ECO:0000256" key="11">
    <source>
        <dbReference type="PROSITE-ProRule" id="PRU01026"/>
    </source>
</evidence>
<feature type="binding site" evidence="11">
    <location>
        <position position="53"/>
    </location>
    <ligand>
        <name>S-adenosyl-L-methionine</name>
        <dbReference type="ChEBI" id="CHEBI:59789"/>
    </ligand>
</feature>
<evidence type="ECO:0000256" key="9">
    <source>
        <dbReference type="ARBA" id="ARBA00023128"/>
    </source>
</evidence>
<evidence type="ECO:0000259" key="13">
    <source>
        <dbReference type="SMART" id="SM00650"/>
    </source>
</evidence>
<evidence type="ECO:0000256" key="3">
    <source>
        <dbReference type="ARBA" id="ARBA00022603"/>
    </source>
</evidence>
<dbReference type="GO" id="GO:0005759">
    <property type="term" value="C:mitochondrial matrix"/>
    <property type="evidence" value="ECO:0007669"/>
    <property type="project" value="TreeGrafter"/>
</dbReference>
<comment type="caution">
    <text evidence="11">Lacks conserved residue(s) required for the propagation of feature annotation.</text>
</comment>
<keyword evidence="6 11" id="KW-0694">RNA-binding</keyword>
<comment type="similarity">
    <text evidence="11 12">Belongs to the class I-like SAM-binding methyltransferase superfamily. rRNA adenine N(6)-methyltransferase family.</text>
</comment>
<evidence type="ECO:0000256" key="7">
    <source>
        <dbReference type="ARBA" id="ARBA00022946"/>
    </source>
</evidence>